<dbReference type="RefSeq" id="WP_142504896.1">
    <property type="nucleotide sequence ID" value="NZ_FXTI01000003.1"/>
</dbReference>
<name>A0A521C5F7_9BACL</name>
<proteinExistence type="predicted"/>
<dbReference type="AlphaFoldDB" id="A0A521C5F7"/>
<sequence>MGTALKEKTKYKKPTYRKEVERVLKEYPILKVAVETEQEAEKVYPSCTLSYEERVNGGYSEYQSSTEKFGIRRANKCLKVKRIEKALTVLDLDERFIIDERYLKLNWVTDIQVYTQLGWSERNYYRIKERALWKLAVALNIL</sequence>
<dbReference type="EMBL" id="FXTI01000003">
    <property type="protein sequence ID" value="SMO54648.1"/>
    <property type="molecule type" value="Genomic_DNA"/>
</dbReference>
<reference evidence="1 2" key="1">
    <citation type="submission" date="2017-05" db="EMBL/GenBank/DDBJ databases">
        <authorList>
            <person name="Varghese N."/>
            <person name="Submissions S."/>
        </authorList>
    </citation>
    <scope>NUCLEOTIDE SEQUENCE [LARGE SCALE GENOMIC DNA]</scope>
    <source>
        <strain evidence="1 2">DSM 45474</strain>
    </source>
</reference>
<gene>
    <name evidence="1" type="ORF">SAMN06264849_103141</name>
</gene>
<accession>A0A521C5F7</accession>
<dbReference type="Proteomes" id="UP000315636">
    <property type="component" value="Unassembled WGS sequence"/>
</dbReference>
<keyword evidence="2" id="KW-1185">Reference proteome</keyword>
<protein>
    <submittedName>
        <fullName evidence="1">Phage transcriptional regulator, ArpU family</fullName>
    </submittedName>
</protein>
<evidence type="ECO:0000313" key="2">
    <source>
        <dbReference type="Proteomes" id="UP000315636"/>
    </source>
</evidence>
<evidence type="ECO:0000313" key="1">
    <source>
        <dbReference type="EMBL" id="SMO54648.1"/>
    </source>
</evidence>
<dbReference type="OrthoDB" id="1797434at2"/>
<organism evidence="1 2">
    <name type="scientific">Melghirimyces algeriensis</name>
    <dbReference type="NCBI Taxonomy" id="910412"/>
    <lineage>
        <taxon>Bacteria</taxon>
        <taxon>Bacillati</taxon>
        <taxon>Bacillota</taxon>
        <taxon>Bacilli</taxon>
        <taxon>Bacillales</taxon>
        <taxon>Thermoactinomycetaceae</taxon>
        <taxon>Melghirimyces</taxon>
    </lineage>
</organism>
<dbReference type="NCBIfam" id="TIGR01637">
    <property type="entry name" value="phage_arpU"/>
    <property type="match status" value="1"/>
</dbReference>
<dbReference type="InterPro" id="IPR006524">
    <property type="entry name" value="ArpU-like"/>
</dbReference>